<dbReference type="Pfam" id="PF00069">
    <property type="entry name" value="Pkinase"/>
    <property type="match status" value="1"/>
</dbReference>
<keyword evidence="7 18" id="KW-0418">Kinase</keyword>
<evidence type="ECO:0000256" key="14">
    <source>
        <dbReference type="ARBA" id="ARBA00031523"/>
    </source>
</evidence>
<dbReference type="EMBL" id="JBEUSY010000528">
    <property type="protein sequence ID" value="KAL1227813.1"/>
    <property type="molecule type" value="Genomic_DNA"/>
</dbReference>
<dbReference type="InterPro" id="IPR036388">
    <property type="entry name" value="WH-like_DNA-bd_sf"/>
</dbReference>
<evidence type="ECO:0000313" key="18">
    <source>
        <dbReference type="EMBL" id="KAL1227813.1"/>
    </source>
</evidence>
<feature type="compositionally biased region" description="Polar residues" evidence="16">
    <location>
        <begin position="144"/>
        <end position="157"/>
    </location>
</feature>
<evidence type="ECO:0000256" key="13">
    <source>
        <dbReference type="ARBA" id="ARBA00025232"/>
    </source>
</evidence>
<protein>
    <recommendedName>
        <fullName evidence="3">General transcription factor IIF subunit 1</fullName>
    </recommendedName>
    <alternativeName>
        <fullName evidence="14">Transcription initiation factor IIF subunit alpha</fullName>
    </alternativeName>
</protein>
<keyword evidence="9" id="KW-0805">Transcription regulation</keyword>
<dbReference type="InterPro" id="IPR017441">
    <property type="entry name" value="Protein_kinase_ATP_BS"/>
</dbReference>
<feature type="domain" description="Protein kinase" evidence="17">
    <location>
        <begin position="553"/>
        <end position="824"/>
    </location>
</feature>
<keyword evidence="5" id="KW-0808">Transferase</keyword>
<feature type="region of interest" description="Disordered" evidence="16">
    <location>
        <begin position="850"/>
        <end position="896"/>
    </location>
</feature>
<evidence type="ECO:0000256" key="8">
    <source>
        <dbReference type="ARBA" id="ARBA00022840"/>
    </source>
</evidence>
<feature type="compositionally biased region" description="Basic and acidic residues" evidence="16">
    <location>
        <begin position="1334"/>
        <end position="1343"/>
    </location>
</feature>
<keyword evidence="4" id="KW-0723">Serine/threonine-protein kinase</keyword>
<keyword evidence="12" id="KW-0539">Nucleus</keyword>
<dbReference type="PROSITE" id="PS50011">
    <property type="entry name" value="PROTEIN_KINASE_DOM"/>
    <property type="match status" value="1"/>
</dbReference>
<feature type="compositionally biased region" description="Acidic residues" evidence="16">
    <location>
        <begin position="1348"/>
        <end position="1362"/>
    </location>
</feature>
<evidence type="ECO:0000256" key="16">
    <source>
        <dbReference type="SAM" id="MobiDB-lite"/>
    </source>
</evidence>
<dbReference type="InterPro" id="IPR011039">
    <property type="entry name" value="TFIIF_interaction"/>
</dbReference>
<evidence type="ECO:0000256" key="10">
    <source>
        <dbReference type="ARBA" id="ARBA00023125"/>
    </source>
</evidence>
<dbReference type="GO" id="GO:0016301">
    <property type="term" value="F:kinase activity"/>
    <property type="evidence" value="ECO:0007669"/>
    <property type="project" value="UniProtKB-KW"/>
</dbReference>
<dbReference type="SUPFAM" id="SSF50916">
    <property type="entry name" value="Rap30/74 interaction domains"/>
    <property type="match status" value="1"/>
</dbReference>
<dbReference type="InterPro" id="IPR008271">
    <property type="entry name" value="Ser/Thr_kinase_AS"/>
</dbReference>
<comment type="similarity">
    <text evidence="2">Belongs to the protein kinase superfamily. CMGC Ser/Thr protein kinase family. CDC2/CDKX subfamily.</text>
</comment>
<feature type="compositionally biased region" description="Low complexity" evidence="16">
    <location>
        <begin position="370"/>
        <end position="379"/>
    </location>
</feature>
<dbReference type="InterPro" id="IPR011009">
    <property type="entry name" value="Kinase-like_dom_sf"/>
</dbReference>
<evidence type="ECO:0000256" key="9">
    <source>
        <dbReference type="ARBA" id="ARBA00023015"/>
    </source>
</evidence>
<dbReference type="PROSITE" id="PS00107">
    <property type="entry name" value="PROTEIN_KINASE_ATP"/>
    <property type="match status" value="1"/>
</dbReference>
<dbReference type="Gene3D" id="1.10.510.10">
    <property type="entry name" value="Transferase(Phosphotransferase) domain 1"/>
    <property type="match status" value="1"/>
</dbReference>
<feature type="compositionally biased region" description="Acidic residues" evidence="16">
    <location>
        <begin position="1320"/>
        <end position="1333"/>
    </location>
</feature>
<feature type="compositionally biased region" description="Low complexity" evidence="16">
    <location>
        <begin position="874"/>
        <end position="889"/>
    </location>
</feature>
<evidence type="ECO:0000313" key="19">
    <source>
        <dbReference type="Proteomes" id="UP001558632"/>
    </source>
</evidence>
<comment type="caution">
    <text evidence="18">The sequence shown here is derived from an EMBL/GenBank/DDBJ whole genome shotgun (WGS) entry which is preliminary data.</text>
</comment>
<evidence type="ECO:0000256" key="15">
    <source>
        <dbReference type="PROSITE-ProRule" id="PRU10141"/>
    </source>
</evidence>
<feature type="compositionally biased region" description="Basic residues" evidence="16">
    <location>
        <begin position="1166"/>
        <end position="1175"/>
    </location>
</feature>
<keyword evidence="11" id="KW-0804">Transcription</keyword>
<keyword evidence="19" id="KW-1185">Reference proteome</keyword>
<feature type="region of interest" description="Disordered" evidence="16">
    <location>
        <begin position="954"/>
        <end position="979"/>
    </location>
</feature>
<evidence type="ECO:0000256" key="3">
    <source>
        <dbReference type="ARBA" id="ARBA00020812"/>
    </source>
</evidence>
<dbReference type="SUPFAM" id="SSF56112">
    <property type="entry name" value="Protein kinase-like (PK-like)"/>
    <property type="match status" value="1"/>
</dbReference>
<feature type="compositionally biased region" description="Low complexity" evidence="16">
    <location>
        <begin position="307"/>
        <end position="335"/>
    </location>
</feature>
<keyword evidence="8 15" id="KW-0067">ATP-binding</keyword>
<feature type="region of interest" description="Disordered" evidence="16">
    <location>
        <begin position="1266"/>
        <end position="1470"/>
    </location>
</feature>
<dbReference type="PROSITE" id="PS00108">
    <property type="entry name" value="PROTEIN_KINASE_ST"/>
    <property type="match status" value="1"/>
</dbReference>
<comment type="subcellular location">
    <subcellularLocation>
        <location evidence="1">Nucleus</location>
    </subcellularLocation>
</comment>
<feature type="compositionally biased region" description="Polar residues" evidence="16">
    <location>
        <begin position="1043"/>
        <end position="1055"/>
    </location>
</feature>
<feature type="compositionally biased region" description="Acidic residues" evidence="16">
    <location>
        <begin position="57"/>
        <end position="69"/>
    </location>
</feature>
<sequence>MPKHHLKTNEDARMQKKISSGRTAVDGFEHSSRHFDALEDVSDSRGPLYKSSCAEFDVSDVNEDDEPVEPEQRVRRMKTTASLENDSRSSVKTSKSTVIPKRTKLTEDSKQSLKESSDSTIRRKAENSKSTSEAVRWAIDDSTLPESSGYKQSTARTPKQHEKRNVSSRLSSELSGKSALKMSLMDDAEKPKMKSRRVGPNSVKASPPRDRLVRYSPQRLRTRSPAKNPIRHRPLNRHRSSSVSTERGAPSPDRREFCYSHMNRRYRESPSPGPTRKRCASDLRQHSSRQSPTVQWNRMSSFRASNRRPTGPASRSPSSTSSRSSFSSFSGYRVSSRSRRQASRSRRDSASRRNCSWRNNSPLRYRRNTSRSSQSRASSAEFSPVNRNSALTRKEIARINYRSSLKSEISFKGKSSTHHVDSSDKKDLHHSQQNVEGKELKKQVTATDGNADNVKMELDKVKDMERNLVAEATENNVPVASTSKIPHPHQPTSSAFKIHTLPPLPLPDLTGMMTSSSPKESLLKGRHRLSKPRVRNKLNRLESKWSVACVDEYEVLQQIGEGTYGQVYKAKHRGLNDLVALKKVRLDNEKEGFPITAILEDIARDRCIEKGGFYLMFEYMDHDLMGLLESGFVQFSTLHIGSFIKQLLSGLAYCHSKNFLHRDIKCSNILLNNNGEIKLADFGLARLYQRDKVRPYTNKVITLWYRPPELLLGEERYTPAIDVWSVGCILGELFTRRPLFQGGSELMQLELISRICGSPTPLVWPEVVDLPLFETIRLKKLYKRCLRDQFRQIPTAALDLLDQMLTLDPKKRCSAEAALRSPWLVSINPGNVTPPKLPTWQDCHEMWSKRRRRNKEMRRVPNQRDLKSDKISASNTSNSGGGSSNNNSNDPIASSSAAAHHNVWKCSDGKSLSSISTADIEQTEAVEGDGKDRTLVDTVSPCWKSARRVGLLEASAEQSSSLNVKSDRPVSTIEDSATASSYGGAFRSSVIRHSDEERHVYCEQSTQEHGSSFGDINADSGISVELCSYGESQDSDFAETNRRSPTSNSAADGSFTEVNGCTENVSNNALQRKAGHRVKQTAWPSGPRRQTQAKACLLGTEYSGLCIQAWVRIPPLSTLLTFSAFYVNTGRRGSKKQSIVKMLEREENPEDLEGDSGIGSEAGSQARRKRFGMKSKTKEEMPIRLTVEENGKKRNYRGIREGGISNYSDYWIFEKTGECVFDAYPVSEFYNFLPVSEQKAMDIEEVEEHFKRREIVLNQFALRAQIRQPGEGNDDETEGPLSEGNNKAQQSKLGKASGEKAVKKLHKNRKEKYKEREDDLVMEESDDGDEDGREVDYMSDKDSSSSLEMEEDALIGVDEELIDAFQSVDESEQDDENAEGDSEEGGLTKLDMNKKTFETTSNFGLRAERDTESSSGSEDPDSEDIKSPFLLQCKTDVESVSNKRKAEDNADNNAEPEKKAKLANAETASDSSKFRIMEAEVRHYLERKPMSTTDLVAKFKPRCKKMSKQEIVSQLANILKKLKPEQTRRKGTLYFSLRRT</sequence>
<dbReference type="SUPFAM" id="SSF46785">
    <property type="entry name" value="Winged helix' DNA-binding domain"/>
    <property type="match status" value="1"/>
</dbReference>
<feature type="compositionally biased region" description="Polar residues" evidence="16">
    <location>
        <begin position="1283"/>
        <end position="1292"/>
    </location>
</feature>
<dbReference type="PANTHER" id="PTHR24056">
    <property type="entry name" value="CELL DIVISION PROTEIN KINASE"/>
    <property type="match status" value="1"/>
</dbReference>
<comment type="function">
    <text evidence="13">TFIIF is a general transcription initiation factor that binds to RNA polymerase II and helps to recruit it to the initiation complex in collaboration with TFIIB. It promotes transcription elongation.</text>
</comment>
<feature type="region of interest" description="Disordered" evidence="16">
    <location>
        <begin position="1"/>
        <end position="30"/>
    </location>
</feature>
<dbReference type="Proteomes" id="UP001558632">
    <property type="component" value="Unassembled WGS sequence"/>
</dbReference>
<name>A0ABR3K3G8_TRISP</name>
<dbReference type="Pfam" id="PF05793">
    <property type="entry name" value="TFIIF_alpha"/>
    <property type="match status" value="2"/>
</dbReference>
<evidence type="ECO:0000256" key="11">
    <source>
        <dbReference type="ARBA" id="ARBA00023163"/>
    </source>
</evidence>
<evidence type="ECO:0000256" key="7">
    <source>
        <dbReference type="ARBA" id="ARBA00022777"/>
    </source>
</evidence>
<feature type="compositionally biased region" description="Basic residues" evidence="16">
    <location>
        <begin position="220"/>
        <end position="240"/>
    </location>
</feature>
<feature type="region of interest" description="Disordered" evidence="16">
    <location>
        <begin position="408"/>
        <end position="451"/>
    </location>
</feature>
<feature type="compositionally biased region" description="Basic and acidic residues" evidence="16">
    <location>
        <begin position="857"/>
        <end position="870"/>
    </location>
</feature>
<gene>
    <name evidence="18" type="ORF">TSPI_03071</name>
</gene>
<dbReference type="PANTHER" id="PTHR24056:SF546">
    <property type="entry name" value="CYCLIN-DEPENDENT KINASE 12"/>
    <property type="match status" value="1"/>
</dbReference>
<dbReference type="InterPro" id="IPR036390">
    <property type="entry name" value="WH_DNA-bd_sf"/>
</dbReference>
<feature type="region of interest" description="Disordered" evidence="16">
    <location>
        <begin position="55"/>
        <end position="386"/>
    </location>
</feature>
<keyword evidence="6 15" id="KW-0547">Nucleotide-binding</keyword>
<evidence type="ECO:0000256" key="5">
    <source>
        <dbReference type="ARBA" id="ARBA00022679"/>
    </source>
</evidence>
<evidence type="ECO:0000256" key="6">
    <source>
        <dbReference type="ARBA" id="ARBA00022741"/>
    </source>
</evidence>
<feature type="binding site" evidence="15">
    <location>
        <position position="582"/>
    </location>
    <ligand>
        <name>ATP</name>
        <dbReference type="ChEBI" id="CHEBI:30616"/>
    </ligand>
</feature>
<evidence type="ECO:0000256" key="4">
    <source>
        <dbReference type="ARBA" id="ARBA00022527"/>
    </source>
</evidence>
<proteinExistence type="inferred from homology"/>
<evidence type="ECO:0000256" key="1">
    <source>
        <dbReference type="ARBA" id="ARBA00004123"/>
    </source>
</evidence>
<feature type="compositionally biased region" description="Polar residues" evidence="16">
    <location>
        <begin position="288"/>
        <end position="304"/>
    </location>
</feature>
<feature type="compositionally biased region" description="Low complexity" evidence="16">
    <location>
        <begin position="167"/>
        <end position="178"/>
    </location>
</feature>
<dbReference type="SMART" id="SM00220">
    <property type="entry name" value="S_TKc"/>
    <property type="match status" value="1"/>
</dbReference>
<evidence type="ECO:0000256" key="12">
    <source>
        <dbReference type="ARBA" id="ARBA00023242"/>
    </source>
</evidence>
<reference evidence="18 19" key="1">
    <citation type="submission" date="2024-07" db="EMBL/GenBank/DDBJ databases">
        <title>Enhanced genomic and transcriptomic resources for Trichinella pseudospiralis and T. spiralis underpin the discovery of pronounced molecular differences between stages and species.</title>
        <authorList>
            <person name="Pasi K.K."/>
            <person name="La Rosa G."/>
            <person name="Gomez-Morales M.A."/>
            <person name="Tosini F."/>
            <person name="Sumanam S."/>
            <person name="Young N.D."/>
            <person name="Chang B.C."/>
            <person name="Robin G.B."/>
        </authorList>
    </citation>
    <scope>NUCLEOTIDE SEQUENCE [LARGE SCALE GENOMIC DNA]</scope>
    <source>
        <strain evidence="18">ISS534</strain>
    </source>
</reference>
<evidence type="ECO:0000256" key="2">
    <source>
        <dbReference type="ARBA" id="ARBA00006485"/>
    </source>
</evidence>
<keyword evidence="10" id="KW-0238">DNA-binding</keyword>
<feature type="compositionally biased region" description="Basic and acidic residues" evidence="16">
    <location>
        <begin position="418"/>
        <end position="442"/>
    </location>
</feature>
<dbReference type="Gene3D" id="1.10.10.10">
    <property type="entry name" value="Winged helix-like DNA-binding domain superfamily/Winged helix DNA-binding domain"/>
    <property type="match status" value="1"/>
</dbReference>
<feature type="region of interest" description="Disordered" evidence="16">
    <location>
        <begin position="1146"/>
        <end position="1175"/>
    </location>
</feature>
<feature type="region of interest" description="Disordered" evidence="16">
    <location>
        <begin position="1035"/>
        <end position="1055"/>
    </location>
</feature>
<dbReference type="Gene3D" id="3.30.200.20">
    <property type="entry name" value="Phosphorylase Kinase, domain 1"/>
    <property type="match status" value="1"/>
</dbReference>
<dbReference type="InterPro" id="IPR000719">
    <property type="entry name" value="Prot_kinase_dom"/>
</dbReference>
<accession>A0ABR3K3G8</accession>
<dbReference type="InterPro" id="IPR008851">
    <property type="entry name" value="TFIIF-alpha"/>
</dbReference>
<evidence type="ECO:0000259" key="17">
    <source>
        <dbReference type="PROSITE" id="PS50011"/>
    </source>
</evidence>
<organism evidence="18 19">
    <name type="scientific">Trichinella spiralis</name>
    <name type="common">Trichina worm</name>
    <dbReference type="NCBI Taxonomy" id="6334"/>
    <lineage>
        <taxon>Eukaryota</taxon>
        <taxon>Metazoa</taxon>
        <taxon>Ecdysozoa</taxon>
        <taxon>Nematoda</taxon>
        <taxon>Enoplea</taxon>
        <taxon>Dorylaimia</taxon>
        <taxon>Trichinellida</taxon>
        <taxon>Trichinellidae</taxon>
        <taxon>Trichinella</taxon>
    </lineage>
</organism>
<feature type="compositionally biased region" description="Basic and acidic residues" evidence="16">
    <location>
        <begin position="104"/>
        <end position="127"/>
    </location>
</feature>
<feature type="compositionally biased region" description="Acidic residues" evidence="16">
    <location>
        <begin position="1369"/>
        <end position="1384"/>
    </location>
</feature>
<dbReference type="InterPro" id="IPR050108">
    <property type="entry name" value="CDK"/>
</dbReference>